<proteinExistence type="inferred from homology"/>
<comment type="similarity">
    <text evidence="2 6">Belongs to the clathrin light chain family.</text>
</comment>
<dbReference type="GO" id="GO:0005198">
    <property type="term" value="F:structural molecule activity"/>
    <property type="evidence" value="ECO:0007669"/>
    <property type="project" value="InterPro"/>
</dbReference>
<organism evidence="9 10">
    <name type="scientific">Capra hircus</name>
    <name type="common">Goat</name>
    <dbReference type="NCBI Taxonomy" id="9925"/>
    <lineage>
        <taxon>Eukaryota</taxon>
        <taxon>Metazoa</taxon>
        <taxon>Chordata</taxon>
        <taxon>Craniata</taxon>
        <taxon>Vertebrata</taxon>
        <taxon>Euteleostomi</taxon>
        <taxon>Mammalia</taxon>
        <taxon>Eutheria</taxon>
        <taxon>Laurasiatheria</taxon>
        <taxon>Artiodactyla</taxon>
        <taxon>Ruminantia</taxon>
        <taxon>Pecora</taxon>
        <taxon>Bovidae</taxon>
        <taxon>Caprinae</taxon>
        <taxon>Capra</taxon>
    </lineage>
</organism>
<dbReference type="GO" id="GO:0016192">
    <property type="term" value="P:vesicle-mediated transport"/>
    <property type="evidence" value="ECO:0007669"/>
    <property type="project" value="InterPro"/>
</dbReference>
<comment type="function">
    <text evidence="6">Clathrin is the major protein of the polyhedral coat of coated pits and vesicles.</text>
</comment>
<dbReference type="Pfam" id="PF01086">
    <property type="entry name" value="Clathrin_lg_ch"/>
    <property type="match status" value="1"/>
</dbReference>
<dbReference type="STRING" id="9925.ENSCHIP00000014960"/>
<name>A0A452ES80_CAPHI</name>
<evidence type="ECO:0000256" key="4">
    <source>
        <dbReference type="ARBA" id="ARBA00023176"/>
    </source>
</evidence>
<keyword evidence="4 6" id="KW-0168">Coated pit</keyword>
<evidence type="ECO:0000256" key="5">
    <source>
        <dbReference type="ARBA" id="ARBA00023329"/>
    </source>
</evidence>
<keyword evidence="5 6" id="KW-0968">Cytoplasmic vesicle</keyword>
<evidence type="ECO:0000256" key="8">
    <source>
        <dbReference type="SAM" id="MobiDB-lite"/>
    </source>
</evidence>
<feature type="coiled-coil region" evidence="7">
    <location>
        <begin position="98"/>
        <end position="140"/>
    </location>
</feature>
<dbReference type="Ensembl" id="ENSCHIT00000022760.1">
    <property type="protein sequence ID" value="ENSCHIP00000014960.1"/>
    <property type="gene ID" value="ENSCHIG00000015735.1"/>
</dbReference>
<evidence type="ECO:0000256" key="6">
    <source>
        <dbReference type="RuleBase" id="RU363137"/>
    </source>
</evidence>
<evidence type="ECO:0000256" key="1">
    <source>
        <dbReference type="ARBA" id="ARBA00004180"/>
    </source>
</evidence>
<dbReference type="AlphaFoldDB" id="A0A452ES80"/>
<feature type="region of interest" description="Disordered" evidence="8">
    <location>
        <begin position="1"/>
        <end position="31"/>
    </location>
</feature>
<dbReference type="InterPro" id="IPR000996">
    <property type="entry name" value="Clathrin_L-chain"/>
</dbReference>
<reference evidence="9" key="2">
    <citation type="submission" date="2025-08" db="UniProtKB">
        <authorList>
            <consortium name="Ensembl"/>
        </authorList>
    </citation>
    <scope>IDENTIFICATION</scope>
</reference>
<evidence type="ECO:0000313" key="9">
    <source>
        <dbReference type="Ensembl" id="ENSCHIP00000014960.1"/>
    </source>
</evidence>
<comment type="subcellular location">
    <subcellularLocation>
        <location evidence="1 6">Cytoplasmic vesicle membrane</location>
        <topology evidence="1 6">Peripheral membrane protein</topology>
        <orientation evidence="1 6">Cytoplasmic side</orientation>
    </subcellularLocation>
    <subcellularLocation>
        <location evidence="6">Membrane</location>
        <location evidence="6">Coated pit</location>
        <topology evidence="6">Peripheral membrane protein</topology>
        <orientation evidence="6">Cytoplasmic side</orientation>
    </subcellularLocation>
    <text evidence="6">Cytoplasmic face of coated pits and vesicles.</text>
</comment>
<accession>A0A452ES80</accession>
<dbReference type="EMBL" id="LWLT01000010">
    <property type="status" value="NOT_ANNOTATED_CDS"/>
    <property type="molecule type" value="Genomic_DNA"/>
</dbReference>
<keyword evidence="10" id="KW-1185">Reference proteome</keyword>
<protein>
    <recommendedName>
        <fullName evidence="6">Clathrin light chain</fullName>
    </recommendedName>
</protein>
<evidence type="ECO:0000256" key="2">
    <source>
        <dbReference type="ARBA" id="ARBA00005263"/>
    </source>
</evidence>
<evidence type="ECO:0000313" key="10">
    <source>
        <dbReference type="Proteomes" id="UP000291000"/>
    </source>
</evidence>
<evidence type="ECO:0000256" key="3">
    <source>
        <dbReference type="ARBA" id="ARBA00023136"/>
    </source>
</evidence>
<reference evidence="9" key="3">
    <citation type="submission" date="2025-09" db="UniProtKB">
        <authorList>
            <consortium name="Ensembl"/>
        </authorList>
    </citation>
    <scope>IDENTIFICATION</scope>
</reference>
<dbReference type="Proteomes" id="UP000291000">
    <property type="component" value="Chromosome 10"/>
</dbReference>
<reference evidence="9 10" key="1">
    <citation type="submission" date="2016-04" db="EMBL/GenBank/DDBJ databases">
        <title>Polished mammalian reference genomes with single-molecule sequencing and chromosome conformation capture applied to the Capra hircus genome.</title>
        <authorList>
            <person name="Bickhart D.M."/>
            <person name="Koren S."/>
            <person name="Rosen B."/>
            <person name="Hastie A."/>
            <person name="Liachko I."/>
            <person name="Sullivan S.T."/>
            <person name="Burton J."/>
            <person name="Sayre B.L."/>
            <person name="Huson H.J."/>
            <person name="Lee J."/>
            <person name="Lam E."/>
            <person name="Kelley C.M."/>
            <person name="Hutchison J.L."/>
            <person name="Zhou Y."/>
            <person name="Sun J."/>
            <person name="Crisa A."/>
            <person name="Schwartz J.C."/>
            <person name="Hammond J.A."/>
            <person name="Schroeder S.G."/>
            <person name="Liu G.E."/>
            <person name="Dunham M."/>
            <person name="Shendure J."/>
            <person name="Sonstegard T.S."/>
            <person name="Phillippy A.M."/>
            <person name="Van Tassell C.P."/>
            <person name="Smith T.P."/>
        </authorList>
    </citation>
    <scope>NUCLEOTIDE SEQUENCE [LARGE SCALE GENOMIC DNA]</scope>
</reference>
<sequence>VCAIEPPAMADAPSGCPTLGNRGAGEEDPATKESEIMDIENDKAFTILEGGAPGPGAGWRDAEDGVMNGKYYQETTGPTDSYAATSQVDLLHPDRMRKEEQKECLEALDKQEAEWKEKAIKELDKRYLQKTKANNRAAEEAFVHDIEELSPERAAQLCDFNPKSSKQAKDISRRRSVLISLERGPLVQ</sequence>
<dbReference type="GO" id="GO:0006886">
    <property type="term" value="P:intracellular protein transport"/>
    <property type="evidence" value="ECO:0007669"/>
    <property type="project" value="InterPro"/>
</dbReference>
<evidence type="ECO:0000256" key="7">
    <source>
        <dbReference type="SAM" id="Coils"/>
    </source>
</evidence>
<dbReference type="GeneTree" id="ENSGT00940000157347"/>
<keyword evidence="7" id="KW-0175">Coiled coil</keyword>
<dbReference type="GO" id="GO:0030132">
    <property type="term" value="C:clathrin coat of coated pit"/>
    <property type="evidence" value="ECO:0007669"/>
    <property type="project" value="InterPro"/>
</dbReference>
<keyword evidence="3 6" id="KW-0472">Membrane</keyword>
<dbReference type="GO" id="GO:0030130">
    <property type="term" value="C:clathrin coat of trans-Golgi network vesicle"/>
    <property type="evidence" value="ECO:0007669"/>
    <property type="project" value="InterPro"/>
</dbReference>